<dbReference type="Pfam" id="PF00355">
    <property type="entry name" value="Rieske"/>
    <property type="match status" value="1"/>
</dbReference>
<evidence type="ECO:0000256" key="2">
    <source>
        <dbReference type="ARBA" id="ARBA00022723"/>
    </source>
</evidence>
<keyword evidence="4" id="KW-0408">Iron</keyword>
<proteinExistence type="predicted"/>
<evidence type="ECO:0000313" key="8">
    <source>
        <dbReference type="Proteomes" id="UP001185984"/>
    </source>
</evidence>
<evidence type="ECO:0000256" key="5">
    <source>
        <dbReference type="ARBA" id="ARBA00023014"/>
    </source>
</evidence>
<keyword evidence="7" id="KW-0223">Dioxygenase</keyword>
<dbReference type="SUPFAM" id="SSF55961">
    <property type="entry name" value="Bet v1-like"/>
    <property type="match status" value="1"/>
</dbReference>
<dbReference type="SUPFAM" id="SSF50022">
    <property type="entry name" value="ISP domain"/>
    <property type="match status" value="1"/>
</dbReference>
<gene>
    <name evidence="7" type="ORF">O0R41_15120</name>
</gene>
<dbReference type="InterPro" id="IPR017941">
    <property type="entry name" value="Rieske_2Fe-2S"/>
</dbReference>
<dbReference type="InterPro" id="IPR044043">
    <property type="entry name" value="VanA_C_cat"/>
</dbReference>
<keyword evidence="2" id="KW-0479">Metal-binding</keyword>
<protein>
    <submittedName>
        <fullName evidence="7">Aromatic ring-hydroxylating dioxygenase subunit alpha</fullName>
    </submittedName>
</protein>
<keyword evidence="5" id="KW-0411">Iron-sulfur</keyword>
<evidence type="ECO:0000313" key="7">
    <source>
        <dbReference type="EMBL" id="MDV5824936.1"/>
    </source>
</evidence>
<dbReference type="Pfam" id="PF19112">
    <property type="entry name" value="VanA_C"/>
    <property type="match status" value="1"/>
</dbReference>
<evidence type="ECO:0000259" key="6">
    <source>
        <dbReference type="PROSITE" id="PS51296"/>
    </source>
</evidence>
<dbReference type="GO" id="GO:0051213">
    <property type="term" value="F:dioxygenase activity"/>
    <property type="evidence" value="ECO:0007669"/>
    <property type="project" value="UniProtKB-KW"/>
</dbReference>
<dbReference type="InterPro" id="IPR050584">
    <property type="entry name" value="Cholesterol_7-desaturase"/>
</dbReference>
<feature type="domain" description="Rieske" evidence="6">
    <location>
        <begin position="16"/>
        <end position="117"/>
    </location>
</feature>
<name>A0ABU3ZZI0_9SPHN</name>
<dbReference type="RefSeq" id="WP_317517586.1">
    <property type="nucleotide sequence ID" value="NZ_JAPTHD010000007.1"/>
</dbReference>
<keyword evidence="8" id="KW-1185">Reference proteome</keyword>
<dbReference type="Gene3D" id="2.102.10.10">
    <property type="entry name" value="Rieske [2Fe-2S] iron-sulphur domain"/>
    <property type="match status" value="1"/>
</dbReference>
<accession>A0ABU3ZZI0</accession>
<evidence type="ECO:0000256" key="1">
    <source>
        <dbReference type="ARBA" id="ARBA00022714"/>
    </source>
</evidence>
<reference evidence="8" key="1">
    <citation type="journal article" date="2022" name="J Environ Chem Eng">
        <title>Biodegradation of petroleum oil using a constructed nonpathogenic and heavy metal-tolerant bacterial consortium isolated from marine sponges.</title>
        <authorList>
            <person name="Dechsakulwatana C."/>
            <person name="Rungsihiranrut A."/>
            <person name="Muangchinda C."/>
            <person name="Ningthoujam R."/>
            <person name="Klankeo P."/>
            <person name="Pinyakong O."/>
        </authorList>
    </citation>
    <scope>NUCLEOTIDE SEQUENCE [LARGE SCALE GENOMIC DNA]</scope>
    <source>
        <strain evidence="8">MO2-4</strain>
    </source>
</reference>
<organism evidence="7 8">
    <name type="scientific">Sphingobium naphthae</name>
    <dbReference type="NCBI Taxonomy" id="1886786"/>
    <lineage>
        <taxon>Bacteria</taxon>
        <taxon>Pseudomonadati</taxon>
        <taxon>Pseudomonadota</taxon>
        <taxon>Alphaproteobacteria</taxon>
        <taxon>Sphingomonadales</taxon>
        <taxon>Sphingomonadaceae</taxon>
        <taxon>Sphingobium</taxon>
    </lineage>
</organism>
<dbReference type="PANTHER" id="PTHR21266">
    <property type="entry name" value="IRON-SULFUR DOMAIN CONTAINING PROTEIN"/>
    <property type="match status" value="1"/>
</dbReference>
<dbReference type="PROSITE" id="PS51296">
    <property type="entry name" value="RIESKE"/>
    <property type="match status" value="1"/>
</dbReference>
<dbReference type="Proteomes" id="UP001185984">
    <property type="component" value="Unassembled WGS sequence"/>
</dbReference>
<evidence type="ECO:0000256" key="4">
    <source>
        <dbReference type="ARBA" id="ARBA00023004"/>
    </source>
</evidence>
<dbReference type="CDD" id="cd08878">
    <property type="entry name" value="RHO_alpha_C_DMO-like"/>
    <property type="match status" value="1"/>
</dbReference>
<keyword evidence="1" id="KW-0001">2Fe-2S</keyword>
<evidence type="ECO:0000256" key="3">
    <source>
        <dbReference type="ARBA" id="ARBA00023002"/>
    </source>
</evidence>
<dbReference type="InterPro" id="IPR036922">
    <property type="entry name" value="Rieske_2Fe-2S_sf"/>
</dbReference>
<sequence>MSLKADFTQDFVRDQWYAAAWSTELGDRPLARHILGERVVFFRQPDGVIGALEDRCPHRMAPLSMGECADGGIRCGYHGMVFDASGSCIGIPGQDIIPPTARTRAYPAVEKYGLVWIWTGSADADKTKFPVIPGYGEEGWALLDGGYQLHEGNYRIEVENLMDPAHTTFLHKETIGNKNQKDIPVQVAQTDRGLSAYRWIENVPPSPLDRKSRDFGEGKVDRRVAFNFELPATSFVDVAVVPAGTERTEERLMNAGIRTFSYKFLTPETHRTTHFFWLHLRNYMQNDEGFEAGLRASLEKTFSEDRDMVAAIQLEQEATGLRQRTSLAIDRAPLMALRMIDRMVAAQSAALEEAVS</sequence>
<dbReference type="EMBL" id="JAPTHD010000007">
    <property type="protein sequence ID" value="MDV5824936.1"/>
    <property type="molecule type" value="Genomic_DNA"/>
</dbReference>
<keyword evidence="3" id="KW-0560">Oxidoreductase</keyword>
<comment type="caution">
    <text evidence="7">The sequence shown here is derived from an EMBL/GenBank/DDBJ whole genome shotgun (WGS) entry which is preliminary data.</text>
</comment>
<dbReference type="Gene3D" id="3.90.380.10">
    <property type="entry name" value="Naphthalene 1,2-dioxygenase Alpha Subunit, Chain A, domain 1"/>
    <property type="match status" value="1"/>
</dbReference>
<dbReference type="PANTHER" id="PTHR21266:SF60">
    <property type="entry name" value="3-KETOSTEROID-9-ALPHA-MONOOXYGENASE, OXYGENASE COMPONENT"/>
    <property type="match status" value="1"/>
</dbReference>